<organism evidence="2 3">
    <name type="scientific">Melanomma pulvis-pyrius CBS 109.77</name>
    <dbReference type="NCBI Taxonomy" id="1314802"/>
    <lineage>
        <taxon>Eukaryota</taxon>
        <taxon>Fungi</taxon>
        <taxon>Dikarya</taxon>
        <taxon>Ascomycota</taxon>
        <taxon>Pezizomycotina</taxon>
        <taxon>Dothideomycetes</taxon>
        <taxon>Pleosporomycetidae</taxon>
        <taxon>Pleosporales</taxon>
        <taxon>Melanommataceae</taxon>
        <taxon>Melanomma</taxon>
    </lineage>
</organism>
<name>A0A6A6XSI3_9PLEO</name>
<proteinExistence type="predicted"/>
<reference evidence="2" key="1">
    <citation type="journal article" date="2020" name="Stud. Mycol.">
        <title>101 Dothideomycetes genomes: a test case for predicting lifestyles and emergence of pathogens.</title>
        <authorList>
            <person name="Haridas S."/>
            <person name="Albert R."/>
            <person name="Binder M."/>
            <person name="Bloem J."/>
            <person name="Labutti K."/>
            <person name="Salamov A."/>
            <person name="Andreopoulos B."/>
            <person name="Baker S."/>
            <person name="Barry K."/>
            <person name="Bills G."/>
            <person name="Bluhm B."/>
            <person name="Cannon C."/>
            <person name="Castanera R."/>
            <person name="Culley D."/>
            <person name="Daum C."/>
            <person name="Ezra D."/>
            <person name="Gonzalez J."/>
            <person name="Henrissat B."/>
            <person name="Kuo A."/>
            <person name="Liang C."/>
            <person name="Lipzen A."/>
            <person name="Lutzoni F."/>
            <person name="Magnuson J."/>
            <person name="Mondo S."/>
            <person name="Nolan M."/>
            <person name="Ohm R."/>
            <person name="Pangilinan J."/>
            <person name="Park H.-J."/>
            <person name="Ramirez L."/>
            <person name="Alfaro M."/>
            <person name="Sun H."/>
            <person name="Tritt A."/>
            <person name="Yoshinaga Y."/>
            <person name="Zwiers L.-H."/>
            <person name="Turgeon B."/>
            <person name="Goodwin S."/>
            <person name="Spatafora J."/>
            <person name="Crous P."/>
            <person name="Grigoriev I."/>
        </authorList>
    </citation>
    <scope>NUCLEOTIDE SEQUENCE</scope>
    <source>
        <strain evidence="2">CBS 109.77</strain>
    </source>
</reference>
<evidence type="ECO:0000313" key="2">
    <source>
        <dbReference type="EMBL" id="KAF2799208.1"/>
    </source>
</evidence>
<feature type="region of interest" description="Disordered" evidence="1">
    <location>
        <begin position="410"/>
        <end position="429"/>
    </location>
</feature>
<dbReference type="AlphaFoldDB" id="A0A6A6XSI3"/>
<evidence type="ECO:0000313" key="3">
    <source>
        <dbReference type="Proteomes" id="UP000799757"/>
    </source>
</evidence>
<keyword evidence="3" id="KW-1185">Reference proteome</keyword>
<gene>
    <name evidence="2" type="ORF">K505DRAFT_413816</name>
</gene>
<sequence>MSCPVIRHDARVISIQLPEDRNCSYPGRSGYCFCAVRTGGDILKGEITFLPALSTDSVIDVLIFWKFLQQVESIKFRPRSKDESTIPFETHKIPFKFDIPNRLPVASDAAGLDPRLRELCPSMTAGRLYEQGANRKPYMQPMIFYRLSASARPEGREPQRPRVGVAREITIMPTTESLPPTYTSAFKKEYRLQATSKIRKHFFGRSQGSLEIAAEEPQPINMLKPYPRSNTVINLKASFEQGENVLEHTVEPYYWTFQIRTRLQRRLFYSTKPFNQAPTLADAQSKSYIRLQTQVLQSEEREYMELPWRNGHVLPNGTIISTDRKASRWTVMIPVVFTTDHSLIPSFFSETVALRYSVLLNVRILGSVSAHSTLEIPLQVIRFSPSLSKDSIPLSSLNSFQLLSVDDERGVDSCSEPTRRPPKYRRWAY</sequence>
<evidence type="ECO:0000256" key="1">
    <source>
        <dbReference type="SAM" id="MobiDB-lite"/>
    </source>
</evidence>
<dbReference type="Proteomes" id="UP000799757">
    <property type="component" value="Unassembled WGS sequence"/>
</dbReference>
<dbReference type="EMBL" id="MU001768">
    <property type="protein sequence ID" value="KAF2799208.1"/>
    <property type="molecule type" value="Genomic_DNA"/>
</dbReference>
<accession>A0A6A6XSI3</accession>
<dbReference type="OrthoDB" id="3787976at2759"/>
<evidence type="ECO:0008006" key="4">
    <source>
        <dbReference type="Google" id="ProtNLM"/>
    </source>
</evidence>
<protein>
    <recommendedName>
        <fullName evidence="4">Arrestin-like N-terminal domain-containing protein</fullName>
    </recommendedName>
</protein>
<feature type="compositionally biased region" description="Basic residues" evidence="1">
    <location>
        <begin position="420"/>
        <end position="429"/>
    </location>
</feature>